<evidence type="ECO:0000256" key="19">
    <source>
        <dbReference type="ARBA" id="ARBA00047899"/>
    </source>
</evidence>
<dbReference type="InterPro" id="IPR003591">
    <property type="entry name" value="Leu-rich_rpt_typical-subtyp"/>
</dbReference>
<dbReference type="EMBL" id="AGNK02000031">
    <property type="status" value="NOT_ANNOTATED_CDS"/>
    <property type="molecule type" value="Genomic_DNA"/>
</dbReference>
<evidence type="ECO:0000313" key="26">
    <source>
        <dbReference type="Proteomes" id="UP000004995"/>
    </source>
</evidence>
<dbReference type="FunFam" id="1.10.510.10:FF:000417">
    <property type="entry name" value="Leucine-rich repeat receptor-like protein kinase"/>
    <property type="match status" value="1"/>
</dbReference>
<dbReference type="Pfam" id="PF00560">
    <property type="entry name" value="LRR_1"/>
    <property type="match status" value="3"/>
</dbReference>
<gene>
    <name evidence="25" type="primary">LOC101778682</name>
</gene>
<evidence type="ECO:0000256" key="5">
    <source>
        <dbReference type="ARBA" id="ARBA00022527"/>
    </source>
</evidence>
<evidence type="ECO:0000256" key="2">
    <source>
        <dbReference type="ARBA" id="ARBA00008684"/>
    </source>
</evidence>
<evidence type="ECO:0000256" key="11">
    <source>
        <dbReference type="ARBA" id="ARBA00022737"/>
    </source>
</evidence>
<feature type="region of interest" description="Disordered" evidence="22">
    <location>
        <begin position="1087"/>
        <end position="1112"/>
    </location>
</feature>
<dbReference type="EC" id="2.7.11.1" evidence="3"/>
<dbReference type="InterPro" id="IPR017441">
    <property type="entry name" value="Protein_kinase_ATP_BS"/>
</dbReference>
<dbReference type="GO" id="GO:0005886">
    <property type="term" value="C:plasma membrane"/>
    <property type="evidence" value="ECO:0000318"/>
    <property type="project" value="GO_Central"/>
</dbReference>
<keyword evidence="18" id="KW-0325">Glycoprotein</keyword>
<evidence type="ECO:0000256" key="14">
    <source>
        <dbReference type="ARBA" id="ARBA00022840"/>
    </source>
</evidence>
<keyword evidence="14 21" id="KW-0067">ATP-binding</keyword>
<dbReference type="Pfam" id="PF08263">
    <property type="entry name" value="LRRNT_2"/>
    <property type="match status" value="1"/>
</dbReference>
<evidence type="ECO:0000256" key="1">
    <source>
        <dbReference type="ARBA" id="ARBA00004162"/>
    </source>
</evidence>
<evidence type="ECO:0000256" key="23">
    <source>
        <dbReference type="SAM" id="Phobius"/>
    </source>
</evidence>
<dbReference type="InterPro" id="IPR025875">
    <property type="entry name" value="Leu-rich_rpt_4"/>
</dbReference>
<dbReference type="FunFam" id="3.80.10.10:FF:000215">
    <property type="entry name" value="Receptor-like protein kinase HSL1"/>
    <property type="match status" value="1"/>
</dbReference>
<dbReference type="AlphaFoldDB" id="K3YPF4"/>
<evidence type="ECO:0000256" key="21">
    <source>
        <dbReference type="PROSITE-ProRule" id="PRU10141"/>
    </source>
</evidence>
<evidence type="ECO:0000256" key="7">
    <source>
        <dbReference type="ARBA" id="ARBA00022614"/>
    </source>
</evidence>
<keyword evidence="4" id="KW-1003">Cell membrane</keyword>
<keyword evidence="17" id="KW-0675">Receptor</keyword>
<dbReference type="InterPro" id="IPR001611">
    <property type="entry name" value="Leu-rich_rpt"/>
</dbReference>
<keyword evidence="12 21" id="KW-0547">Nucleotide-binding</keyword>
<name>K3YPF4_SETIT</name>
<keyword evidence="15 23" id="KW-1133">Transmembrane helix</keyword>
<keyword evidence="6" id="KW-0597">Phosphoprotein</keyword>
<keyword evidence="7" id="KW-0433">Leucine-rich repeat</keyword>
<keyword evidence="8" id="KW-0808">Transferase</keyword>
<evidence type="ECO:0000256" key="4">
    <source>
        <dbReference type="ARBA" id="ARBA00022475"/>
    </source>
</evidence>
<keyword evidence="26" id="KW-1185">Reference proteome</keyword>
<dbReference type="InterPro" id="IPR050647">
    <property type="entry name" value="Plant_LRR-RLKs"/>
</dbReference>
<dbReference type="SUPFAM" id="SSF56112">
    <property type="entry name" value="Protein kinase-like (PK-like)"/>
    <property type="match status" value="1"/>
</dbReference>
<evidence type="ECO:0000256" key="20">
    <source>
        <dbReference type="ARBA" id="ARBA00048679"/>
    </source>
</evidence>
<feature type="transmembrane region" description="Helical" evidence="23">
    <location>
        <begin position="741"/>
        <end position="762"/>
    </location>
</feature>
<evidence type="ECO:0000256" key="15">
    <source>
        <dbReference type="ARBA" id="ARBA00022989"/>
    </source>
</evidence>
<evidence type="ECO:0000256" key="17">
    <source>
        <dbReference type="ARBA" id="ARBA00023170"/>
    </source>
</evidence>
<dbReference type="InParanoid" id="K3YPF4"/>
<comment type="similarity">
    <text evidence="2">Belongs to the protein kinase superfamily. Ser/Thr protein kinase family.</text>
</comment>
<dbReference type="eggNOG" id="ENOG502QQPF">
    <property type="taxonomic scope" value="Eukaryota"/>
</dbReference>
<comment type="catalytic activity">
    <reaction evidence="19">
        <text>L-threonyl-[protein] + ATP = O-phospho-L-threonyl-[protein] + ADP + H(+)</text>
        <dbReference type="Rhea" id="RHEA:46608"/>
        <dbReference type="Rhea" id="RHEA-COMP:11060"/>
        <dbReference type="Rhea" id="RHEA-COMP:11605"/>
        <dbReference type="ChEBI" id="CHEBI:15378"/>
        <dbReference type="ChEBI" id="CHEBI:30013"/>
        <dbReference type="ChEBI" id="CHEBI:30616"/>
        <dbReference type="ChEBI" id="CHEBI:61977"/>
        <dbReference type="ChEBI" id="CHEBI:456216"/>
        <dbReference type="EC" id="2.7.11.1"/>
    </reaction>
</comment>
<feature type="domain" description="Protein kinase" evidence="24">
    <location>
        <begin position="793"/>
        <end position="1074"/>
    </location>
</feature>
<dbReference type="Gene3D" id="3.80.10.10">
    <property type="entry name" value="Ribonuclease Inhibitor"/>
    <property type="match status" value="3"/>
</dbReference>
<evidence type="ECO:0000256" key="8">
    <source>
        <dbReference type="ARBA" id="ARBA00022679"/>
    </source>
</evidence>
<proteinExistence type="inferred from homology"/>
<dbReference type="GO" id="GO:0004674">
    <property type="term" value="F:protein serine/threonine kinase activity"/>
    <property type="evidence" value="ECO:0007669"/>
    <property type="project" value="UniProtKB-KW"/>
</dbReference>
<dbReference type="Gramene" id="KQL28013">
    <property type="protein sequence ID" value="KQL28013"/>
    <property type="gene ID" value="SETIT_016146mg"/>
</dbReference>
<keyword evidence="10" id="KW-0732">Signal</keyword>
<protein>
    <recommendedName>
        <fullName evidence="3">non-specific serine/threonine protein kinase</fullName>
        <ecNumber evidence="3">2.7.11.1</ecNumber>
    </recommendedName>
</protein>
<keyword evidence="11" id="KW-0677">Repeat</keyword>
<dbReference type="SUPFAM" id="SSF52058">
    <property type="entry name" value="L domain-like"/>
    <property type="match status" value="2"/>
</dbReference>
<keyword evidence="13" id="KW-0418">Kinase</keyword>
<evidence type="ECO:0000256" key="16">
    <source>
        <dbReference type="ARBA" id="ARBA00023136"/>
    </source>
</evidence>
<evidence type="ECO:0000256" key="12">
    <source>
        <dbReference type="ARBA" id="ARBA00022741"/>
    </source>
</evidence>
<dbReference type="FunFam" id="3.80.10.10:FF:000041">
    <property type="entry name" value="LRR receptor-like serine/threonine-protein kinase ERECTA"/>
    <property type="match status" value="1"/>
</dbReference>
<sequence length="1138" mass="123660">METQIRLGEILPSGEASRGLYSAVRIIIFVRVFHTRNHAGGLGGAHGRSTGRQSAFLIIYWWLMREDLTNGSLILVPIIARLRVHWPHLIRVYMLRNHTISEPQAHTLTLTLTEMVHSYLLLLVFLSFISSSPSMAQINSSDYETLLTVKKAWGSPSALSSWTSQNSSYCSWAGVSCNNGRVTKLSFPNFNITNPIPASICSLKNLSYLDLSYNNLTDHFPIVIYGCSALSYLDLSNNLFSGALPADIDKLSSEMEHLNLSSNGFTGSVPSAIAVFPKLKSLVLDTNSFNGTYPASAIAKLNELETLTLADNPFAPGLIPDEFSKLTNLKMLWLSGMNLTGGIPDKLSSLTELTTLALYSNKLHGEIPAWVWKLPKLERLYLYANSFTGGIGPEVTFFNLQELDLSANLFTGTIPEAIGKMKNLTTLNLYYNKLTGSIPPSIGLLPNLLDIRLFNNKLSGLLPPELGKHSPLGNLEVSNNLLSGKLPDTLCYNKNLYDLVVFNNNFSGVLPANIGDCQTLDNIMAYSNNFTGEFPEKVWWAFPKLTTVMIQNNGFTGTLPSVISPNITRIEMGNNLFSGAVPSSAPGLNVFKAENNQFFGALPANMSGFANLTDLNLAGNRISGSIPPSIQSLKSLNYLNLSSNQISGDIPAAIGSLAVLNMLDLSNNKLSGDIPQEFNNLRLTFLNLSSNQLTGEIPQSLQSTAFDKAFLGNRGLCATASLNMDIPACPYHDRNQMTTGLIILFSVVAGVLLIGAVGCFVIRRKTRERDLMTWKVTPFRKVDFTESDILTKLGEENVIGSGGSGKVYRVPLRGGAVVAVKKLWSRGKTEEKAGKEFDSEVRILGDIRHTNIVSLLCYISSDDTKLLVYEYMENGSLDRWLRPAGGGGGVAMAPAPLDWPTRLGIAIDAARGLSYMHHESAQPIMHRDVKSSNILLDPGFRAKIADFGLARILVKSGEPESVSIAGGTFGYMAPECGRGAKVNEKVDVYSFGVVLLELVTGLAANDGAAEWCLVEWAWRRYKAGGPLHDAVDGGIRDRAVHVRDAVAVFLLGVMCTGEDAASRPTMKQVLQQLIQYDRTASVAGACRDARDDDDDNAARAQLGKGKKGDRGVKGALDSGGEFWDGDVEMSSGFVAHPV</sequence>
<dbReference type="PROSITE" id="PS00108">
    <property type="entry name" value="PROTEIN_KINASE_ST"/>
    <property type="match status" value="1"/>
</dbReference>
<organism evidence="25 26">
    <name type="scientific">Setaria italica</name>
    <name type="common">Foxtail millet</name>
    <name type="synonym">Panicum italicum</name>
    <dbReference type="NCBI Taxonomy" id="4555"/>
    <lineage>
        <taxon>Eukaryota</taxon>
        <taxon>Viridiplantae</taxon>
        <taxon>Streptophyta</taxon>
        <taxon>Embryophyta</taxon>
        <taxon>Tracheophyta</taxon>
        <taxon>Spermatophyta</taxon>
        <taxon>Magnoliopsida</taxon>
        <taxon>Liliopsida</taxon>
        <taxon>Poales</taxon>
        <taxon>Poaceae</taxon>
        <taxon>PACMAD clade</taxon>
        <taxon>Panicoideae</taxon>
        <taxon>Panicodae</taxon>
        <taxon>Paniceae</taxon>
        <taxon>Cenchrinae</taxon>
        <taxon>Setaria</taxon>
    </lineage>
</organism>
<evidence type="ECO:0000256" key="10">
    <source>
        <dbReference type="ARBA" id="ARBA00022729"/>
    </source>
</evidence>
<dbReference type="HOGENOM" id="CLU_000288_22_1_1"/>
<dbReference type="Gene3D" id="1.10.510.10">
    <property type="entry name" value="Transferase(Phosphotransferase) domain 1"/>
    <property type="match status" value="1"/>
</dbReference>
<evidence type="ECO:0000313" key="25">
    <source>
        <dbReference type="EnsemblPlants" id="KQL28013"/>
    </source>
</evidence>
<dbReference type="Pfam" id="PF13855">
    <property type="entry name" value="LRR_8"/>
    <property type="match status" value="2"/>
</dbReference>
<dbReference type="InterPro" id="IPR008271">
    <property type="entry name" value="Ser/Thr_kinase_AS"/>
</dbReference>
<dbReference type="InterPro" id="IPR011009">
    <property type="entry name" value="Kinase-like_dom_sf"/>
</dbReference>
<reference evidence="25" key="2">
    <citation type="submission" date="2018-08" db="UniProtKB">
        <authorList>
            <consortium name="EnsemblPlants"/>
        </authorList>
    </citation>
    <scope>IDENTIFICATION</scope>
    <source>
        <strain evidence="25">Yugu1</strain>
    </source>
</reference>
<dbReference type="FunFam" id="3.80.10.10:FF:000228">
    <property type="entry name" value="Leucine-rich repeat receptor-like serine/threonine-protein kinase BAM1"/>
    <property type="match status" value="1"/>
</dbReference>
<dbReference type="PROSITE" id="PS00107">
    <property type="entry name" value="PROTEIN_KINASE_ATP"/>
    <property type="match status" value="1"/>
</dbReference>
<evidence type="ECO:0000256" key="9">
    <source>
        <dbReference type="ARBA" id="ARBA00022692"/>
    </source>
</evidence>
<dbReference type="CDD" id="cd14066">
    <property type="entry name" value="STKc_IRAK"/>
    <property type="match status" value="1"/>
</dbReference>
<evidence type="ECO:0000259" key="24">
    <source>
        <dbReference type="PROSITE" id="PS50011"/>
    </source>
</evidence>
<keyword evidence="5" id="KW-0723">Serine/threonine-protein kinase</keyword>
<dbReference type="Gene3D" id="3.30.200.20">
    <property type="entry name" value="Phosphorylase Kinase, domain 1"/>
    <property type="match status" value="1"/>
</dbReference>
<accession>K3YPF4</accession>
<dbReference type="Proteomes" id="UP000004995">
    <property type="component" value="Unassembled WGS sequence"/>
</dbReference>
<dbReference type="SMART" id="SM00369">
    <property type="entry name" value="LRR_TYP"/>
    <property type="match status" value="7"/>
</dbReference>
<keyword evidence="9 23" id="KW-0812">Transmembrane</keyword>
<feature type="binding site" evidence="21">
    <location>
        <position position="822"/>
    </location>
    <ligand>
        <name>ATP</name>
        <dbReference type="ChEBI" id="CHEBI:30616"/>
    </ligand>
</feature>
<dbReference type="FunCoup" id="K3YPF4">
    <property type="interactions" value="318"/>
</dbReference>
<dbReference type="InterPro" id="IPR013210">
    <property type="entry name" value="LRR_N_plant-typ"/>
</dbReference>
<dbReference type="InterPro" id="IPR000719">
    <property type="entry name" value="Prot_kinase_dom"/>
</dbReference>
<dbReference type="OMA" id="CAQPIMH"/>
<dbReference type="PANTHER" id="PTHR48056:SF29">
    <property type="entry name" value="RECEPTOR-LIKE PROTEIN KINASE HSL1"/>
    <property type="match status" value="1"/>
</dbReference>
<dbReference type="SMART" id="SM00220">
    <property type="entry name" value="S_TKc"/>
    <property type="match status" value="1"/>
</dbReference>
<evidence type="ECO:0000256" key="18">
    <source>
        <dbReference type="ARBA" id="ARBA00023180"/>
    </source>
</evidence>
<evidence type="ECO:0000256" key="22">
    <source>
        <dbReference type="SAM" id="MobiDB-lite"/>
    </source>
</evidence>
<evidence type="ECO:0000256" key="13">
    <source>
        <dbReference type="ARBA" id="ARBA00022777"/>
    </source>
</evidence>
<dbReference type="GO" id="GO:0005524">
    <property type="term" value="F:ATP binding"/>
    <property type="evidence" value="ECO:0007669"/>
    <property type="project" value="UniProtKB-UniRule"/>
</dbReference>
<dbReference type="InterPro" id="IPR032675">
    <property type="entry name" value="LRR_dom_sf"/>
</dbReference>
<dbReference type="EnsemblPlants" id="KQL28013">
    <property type="protein sequence ID" value="KQL28013"/>
    <property type="gene ID" value="SETIT_016146mg"/>
</dbReference>
<comment type="subcellular location">
    <subcellularLocation>
        <location evidence="1">Cell membrane</location>
        <topology evidence="1">Single-pass membrane protein</topology>
    </subcellularLocation>
</comment>
<dbReference type="PROSITE" id="PS50011">
    <property type="entry name" value="PROTEIN_KINASE_DOM"/>
    <property type="match status" value="1"/>
</dbReference>
<keyword evidence="16 23" id="KW-0472">Membrane</keyword>
<comment type="catalytic activity">
    <reaction evidence="20">
        <text>L-seryl-[protein] + ATP = O-phospho-L-seryl-[protein] + ADP + H(+)</text>
        <dbReference type="Rhea" id="RHEA:17989"/>
        <dbReference type="Rhea" id="RHEA-COMP:9863"/>
        <dbReference type="Rhea" id="RHEA-COMP:11604"/>
        <dbReference type="ChEBI" id="CHEBI:15378"/>
        <dbReference type="ChEBI" id="CHEBI:29999"/>
        <dbReference type="ChEBI" id="CHEBI:30616"/>
        <dbReference type="ChEBI" id="CHEBI:83421"/>
        <dbReference type="ChEBI" id="CHEBI:456216"/>
        <dbReference type="EC" id="2.7.11.1"/>
    </reaction>
</comment>
<reference evidence="26" key="1">
    <citation type="journal article" date="2012" name="Nat. Biotechnol.">
        <title>Reference genome sequence of the model plant Setaria.</title>
        <authorList>
            <person name="Bennetzen J.L."/>
            <person name="Schmutz J."/>
            <person name="Wang H."/>
            <person name="Percifield R."/>
            <person name="Hawkins J."/>
            <person name="Pontaroli A.C."/>
            <person name="Estep M."/>
            <person name="Feng L."/>
            <person name="Vaughn J.N."/>
            <person name="Grimwood J."/>
            <person name="Jenkins J."/>
            <person name="Barry K."/>
            <person name="Lindquist E."/>
            <person name="Hellsten U."/>
            <person name="Deshpande S."/>
            <person name="Wang X."/>
            <person name="Wu X."/>
            <person name="Mitros T."/>
            <person name="Triplett J."/>
            <person name="Yang X."/>
            <person name="Ye C.Y."/>
            <person name="Mauro-Herrera M."/>
            <person name="Wang L."/>
            <person name="Li P."/>
            <person name="Sharma M."/>
            <person name="Sharma R."/>
            <person name="Ronald P.C."/>
            <person name="Panaud O."/>
            <person name="Kellogg E.A."/>
            <person name="Brutnell T.P."/>
            <person name="Doust A.N."/>
            <person name="Tuskan G.A."/>
            <person name="Rokhsar D."/>
            <person name="Devos K.M."/>
        </authorList>
    </citation>
    <scope>NUCLEOTIDE SEQUENCE [LARGE SCALE GENOMIC DNA]</scope>
    <source>
        <strain evidence="26">cv. Yugu1</strain>
    </source>
</reference>
<dbReference type="PROSITE" id="PS51450">
    <property type="entry name" value="LRR"/>
    <property type="match status" value="2"/>
</dbReference>
<evidence type="ECO:0000256" key="6">
    <source>
        <dbReference type="ARBA" id="ARBA00022553"/>
    </source>
</evidence>
<dbReference type="Pfam" id="PF00069">
    <property type="entry name" value="Pkinase"/>
    <property type="match status" value="1"/>
</dbReference>
<evidence type="ECO:0000256" key="3">
    <source>
        <dbReference type="ARBA" id="ARBA00012513"/>
    </source>
</evidence>
<dbReference type="Pfam" id="PF12799">
    <property type="entry name" value="LRR_4"/>
    <property type="match status" value="1"/>
</dbReference>
<dbReference type="PANTHER" id="PTHR48056">
    <property type="entry name" value="LRR RECEPTOR-LIKE SERINE/THREONINE-PROTEIN KINASE-RELATED"/>
    <property type="match status" value="1"/>
</dbReference>